<proteinExistence type="inferred from homology"/>
<dbReference type="PATRIC" id="fig|1360.109.peg.2811"/>
<evidence type="ECO:0000256" key="1">
    <source>
        <dbReference type="ARBA" id="ARBA00001412"/>
    </source>
</evidence>
<accession>A0A0V8EAF7</accession>
<gene>
    <name evidence="7" type="ORF">LMG9449_0067</name>
</gene>
<comment type="similarity">
    <text evidence="2">Belongs to the glycosyl hydrolase 2 family.</text>
</comment>
<evidence type="ECO:0000256" key="5">
    <source>
        <dbReference type="ARBA" id="ARBA00023295"/>
    </source>
</evidence>
<evidence type="ECO:0000313" key="8">
    <source>
        <dbReference type="Proteomes" id="UP000053612"/>
    </source>
</evidence>
<dbReference type="Gene3D" id="2.60.120.260">
    <property type="entry name" value="Galactose-binding domain-like"/>
    <property type="match status" value="1"/>
</dbReference>
<feature type="domain" description="Glycosyl hydrolases family 2 sugar binding" evidence="6">
    <location>
        <begin position="36"/>
        <end position="184"/>
    </location>
</feature>
<dbReference type="SUPFAM" id="SSF49785">
    <property type="entry name" value="Galactose-binding domain-like"/>
    <property type="match status" value="1"/>
</dbReference>
<evidence type="ECO:0000256" key="3">
    <source>
        <dbReference type="ARBA" id="ARBA00012756"/>
    </source>
</evidence>
<evidence type="ECO:0000256" key="4">
    <source>
        <dbReference type="ARBA" id="ARBA00022801"/>
    </source>
</evidence>
<comment type="catalytic activity">
    <reaction evidence="1">
        <text>Hydrolysis of terminal non-reducing beta-D-galactose residues in beta-D-galactosides.</text>
        <dbReference type="EC" id="3.2.1.23"/>
    </reaction>
</comment>
<dbReference type="AlphaFoldDB" id="A0A0V8EAF7"/>
<evidence type="ECO:0000259" key="6">
    <source>
        <dbReference type="Pfam" id="PF02837"/>
    </source>
</evidence>
<keyword evidence="5" id="KW-0326">Glycosidase</keyword>
<dbReference type="Proteomes" id="UP000053612">
    <property type="component" value="Unassembled WGS sequence"/>
</dbReference>
<organism evidence="7 8">
    <name type="scientific">Lactococcus lactis subsp. lactis</name>
    <name type="common">Streptococcus lactis</name>
    <dbReference type="NCBI Taxonomy" id="1360"/>
    <lineage>
        <taxon>Bacteria</taxon>
        <taxon>Bacillati</taxon>
        <taxon>Bacillota</taxon>
        <taxon>Bacilli</taxon>
        <taxon>Lactobacillales</taxon>
        <taxon>Streptococcaceae</taxon>
        <taxon>Lactococcus</taxon>
    </lineage>
</organism>
<dbReference type="PANTHER" id="PTHR46323:SF2">
    <property type="entry name" value="BETA-GALACTOSIDASE"/>
    <property type="match status" value="1"/>
</dbReference>
<dbReference type="GO" id="GO:0009341">
    <property type="term" value="C:beta-galactosidase complex"/>
    <property type="evidence" value="ECO:0007669"/>
    <property type="project" value="TreeGrafter"/>
</dbReference>
<dbReference type="GO" id="GO:0004565">
    <property type="term" value="F:beta-galactosidase activity"/>
    <property type="evidence" value="ECO:0007669"/>
    <property type="project" value="UniProtKB-EC"/>
</dbReference>
<sequence length="197" mass="23005">MMTMIDVLERKDWENPVVSNWNRLPMHTPMDFLEKQSLNGLWNFDHFSRISDVPKNWLELTESKTEIIVPSNWQIEFKDKSDVPIYTNVTYPIPIQPPYVPEANPVGAYSRYFDITKEWLESGHVHLTFEGVGSAFHFWLNGEYGGYSEDSRLPAEFDISNLAKEGQNCLKVLVFRWSKGTYLKIKICGECQVFFVR</sequence>
<evidence type="ECO:0000256" key="2">
    <source>
        <dbReference type="ARBA" id="ARBA00007401"/>
    </source>
</evidence>
<dbReference type="InterPro" id="IPR006104">
    <property type="entry name" value="Glyco_hydro_2_N"/>
</dbReference>
<reference evidence="8" key="1">
    <citation type="submission" date="2015-10" db="EMBL/GenBank/DDBJ databases">
        <title>Draft Genome Sequences of 11 Lactococcus lactis subspecies cremoris strains.</title>
        <authorList>
            <person name="Wels M."/>
            <person name="Backus L."/>
            <person name="Boekhorst J."/>
            <person name="Dijkstra A."/>
            <person name="Beerthuizen M."/>
            <person name="Kelly W."/>
            <person name="Siezen R."/>
            <person name="Bachmann H."/>
            <person name="Van Hijum S."/>
        </authorList>
    </citation>
    <scope>NUCLEOTIDE SEQUENCE [LARGE SCALE GENOMIC DNA]</scope>
    <source>
        <strain evidence="8">LMG9449</strain>
    </source>
</reference>
<dbReference type="Pfam" id="PF02837">
    <property type="entry name" value="Glyco_hydro_2_N"/>
    <property type="match status" value="1"/>
</dbReference>
<keyword evidence="4" id="KW-0378">Hydrolase</keyword>
<comment type="caution">
    <text evidence="7">The sequence shown here is derived from an EMBL/GenBank/DDBJ whole genome shotgun (WGS) entry which is preliminary data.</text>
</comment>
<dbReference type="EC" id="3.2.1.23" evidence="3"/>
<dbReference type="PANTHER" id="PTHR46323">
    <property type="entry name" value="BETA-GALACTOSIDASE"/>
    <property type="match status" value="1"/>
</dbReference>
<dbReference type="InterPro" id="IPR008979">
    <property type="entry name" value="Galactose-bd-like_sf"/>
</dbReference>
<evidence type="ECO:0000313" key="7">
    <source>
        <dbReference type="EMBL" id="KSU22797.1"/>
    </source>
</evidence>
<dbReference type="EMBL" id="LKLS01000001">
    <property type="protein sequence ID" value="KSU22797.1"/>
    <property type="molecule type" value="Genomic_DNA"/>
</dbReference>
<dbReference type="GO" id="GO:0005990">
    <property type="term" value="P:lactose catabolic process"/>
    <property type="evidence" value="ECO:0007669"/>
    <property type="project" value="TreeGrafter"/>
</dbReference>
<protein>
    <recommendedName>
        <fullName evidence="3">beta-galactosidase</fullName>
        <ecNumber evidence="3">3.2.1.23</ecNumber>
    </recommendedName>
</protein>
<name>A0A0V8EAF7_LACLL</name>
<dbReference type="InterPro" id="IPR050347">
    <property type="entry name" value="Bact_Beta-galactosidase"/>
</dbReference>